<accession>A0ABW8Q4P8</accession>
<reference evidence="2 3" key="1">
    <citation type="submission" date="2024-11" db="EMBL/GenBank/DDBJ databases">
        <authorList>
            <person name="Mikucki A.G."/>
            <person name="Kahler C.M."/>
        </authorList>
    </citation>
    <scope>NUCLEOTIDE SEQUENCE [LARGE SCALE GENOMIC DNA]</scope>
    <source>
        <strain evidence="2 3">EXNM717</strain>
    </source>
</reference>
<dbReference type="EMBL" id="JBJGEB010000008">
    <property type="protein sequence ID" value="MFK7642553.1"/>
    <property type="molecule type" value="Genomic_DNA"/>
</dbReference>
<gene>
    <name evidence="2" type="ORF">ACI43T_08625</name>
</gene>
<dbReference type="RefSeq" id="WP_405386531.1">
    <property type="nucleotide sequence ID" value="NZ_JBJGEB010000008.1"/>
</dbReference>
<dbReference type="Gene3D" id="3.40.50.300">
    <property type="entry name" value="P-loop containing nucleotide triphosphate hydrolases"/>
    <property type="match status" value="1"/>
</dbReference>
<dbReference type="PANTHER" id="PTHR43581:SF4">
    <property type="entry name" value="ATP_GTP PHOSPHATASE"/>
    <property type="match status" value="1"/>
</dbReference>
<dbReference type="InterPro" id="IPR003959">
    <property type="entry name" value="ATPase_AAA_core"/>
</dbReference>
<dbReference type="Proteomes" id="UP001621964">
    <property type="component" value="Unassembled WGS sequence"/>
</dbReference>
<evidence type="ECO:0000313" key="3">
    <source>
        <dbReference type="Proteomes" id="UP001621964"/>
    </source>
</evidence>
<dbReference type="PANTHER" id="PTHR43581">
    <property type="entry name" value="ATP/GTP PHOSPHATASE"/>
    <property type="match status" value="1"/>
</dbReference>
<dbReference type="InterPro" id="IPR027417">
    <property type="entry name" value="P-loop_NTPase"/>
</dbReference>
<dbReference type="Pfam" id="PF13304">
    <property type="entry name" value="AAA_21"/>
    <property type="match status" value="1"/>
</dbReference>
<evidence type="ECO:0000259" key="1">
    <source>
        <dbReference type="Pfam" id="PF13304"/>
    </source>
</evidence>
<protein>
    <submittedName>
        <fullName evidence="2">AAA family ATPase</fullName>
    </submittedName>
</protein>
<sequence length="392" mass="44985">MDKRLFDGTVRFEHVTGVGTMQVDFQPNQRVYTMIGENGVGKTKFLECLFTVLLFTYRMANINIGFSWIDLQRLPLKIVELPNGKNEDFRRFSERSNQGFNINEDVLFSGYQHQLPFVYLAAQSRGWVKKTNFQTQSLGSSQGRASKYLGNLFSVFQSGHSSFSLKSLNMENDLEEWIIQRARSANPYQANEDNRKIEIDTLLFLLNQFDGRIAPDFLEIKGDDRIFIKLDNQKRELSELSSGFTSILKIMQSIVAGYSYFTNEQQIANVRGVVLIDEIESHLHNEWQIKIVPLLKKLFPNTTFFITTHSSLVISQLEQGEAYRLARSKDGVVYGKMIDYPSNASFVDLLNEAFGVDLNKKKIERVQERDQEQAKKALLELVRQELGGLGDK</sequence>
<proteinExistence type="predicted"/>
<keyword evidence="3" id="KW-1185">Reference proteome</keyword>
<dbReference type="SUPFAM" id="SSF52540">
    <property type="entry name" value="P-loop containing nucleoside triphosphate hydrolases"/>
    <property type="match status" value="1"/>
</dbReference>
<evidence type="ECO:0000313" key="2">
    <source>
        <dbReference type="EMBL" id="MFK7642553.1"/>
    </source>
</evidence>
<dbReference type="InterPro" id="IPR051396">
    <property type="entry name" value="Bact_Antivir_Def_Nuclease"/>
</dbReference>
<feature type="domain" description="ATPase AAA-type core" evidence="1">
    <location>
        <begin position="33"/>
        <end position="315"/>
    </location>
</feature>
<name>A0ABW8Q4P8_9NEIS</name>
<comment type="caution">
    <text evidence="2">The sequence shown here is derived from an EMBL/GenBank/DDBJ whole genome shotgun (WGS) entry which is preliminary data.</text>
</comment>
<organism evidence="2 3">
    <name type="scientific">Neisseria oralis</name>
    <dbReference type="NCBI Taxonomy" id="1107316"/>
    <lineage>
        <taxon>Bacteria</taxon>
        <taxon>Pseudomonadati</taxon>
        <taxon>Pseudomonadota</taxon>
        <taxon>Betaproteobacteria</taxon>
        <taxon>Neisseriales</taxon>
        <taxon>Neisseriaceae</taxon>
        <taxon>Neisseria</taxon>
    </lineage>
</organism>